<feature type="compositionally biased region" description="Basic and acidic residues" evidence="1">
    <location>
        <begin position="299"/>
        <end position="309"/>
    </location>
</feature>
<dbReference type="InterPro" id="IPR008480">
    <property type="entry name" value="DUF761_pln"/>
</dbReference>
<dbReference type="Pfam" id="PF05553">
    <property type="entry name" value="DUF761"/>
    <property type="match status" value="1"/>
</dbReference>
<evidence type="ECO:0000313" key="3">
    <source>
        <dbReference type="Proteomes" id="UP000504607"/>
    </source>
</evidence>
<dbReference type="FunCoup" id="A0A6I9R4W9">
    <property type="interactions" value="3239"/>
</dbReference>
<dbReference type="KEGG" id="egu:105043709"/>
<feature type="region of interest" description="Disordered" evidence="1">
    <location>
        <begin position="214"/>
        <end position="335"/>
    </location>
</feature>
<dbReference type="Proteomes" id="UP000504607">
    <property type="component" value="Chromosome 4"/>
</dbReference>
<accession>A0A6I9R4W9</accession>
<name>A0A6I9R4W9_ELAGV</name>
<keyword evidence="2" id="KW-0472">Membrane</keyword>
<keyword evidence="2" id="KW-0812">Transmembrane</keyword>
<evidence type="ECO:0000256" key="1">
    <source>
        <dbReference type="SAM" id="MobiDB-lite"/>
    </source>
</evidence>
<dbReference type="RefSeq" id="XP_010919670.1">
    <property type="nucleotide sequence ID" value="XM_010921368.3"/>
</dbReference>
<evidence type="ECO:0000256" key="2">
    <source>
        <dbReference type="SAM" id="Phobius"/>
    </source>
</evidence>
<feature type="compositionally biased region" description="Pro residues" evidence="1">
    <location>
        <begin position="317"/>
        <end position="328"/>
    </location>
</feature>
<dbReference type="GeneID" id="105043709"/>
<organism evidence="3 4">
    <name type="scientific">Elaeis guineensis var. tenera</name>
    <name type="common">Oil palm</name>
    <dbReference type="NCBI Taxonomy" id="51953"/>
    <lineage>
        <taxon>Eukaryota</taxon>
        <taxon>Viridiplantae</taxon>
        <taxon>Streptophyta</taxon>
        <taxon>Embryophyta</taxon>
        <taxon>Tracheophyta</taxon>
        <taxon>Spermatophyta</taxon>
        <taxon>Magnoliopsida</taxon>
        <taxon>Liliopsida</taxon>
        <taxon>Arecaceae</taxon>
        <taxon>Arecoideae</taxon>
        <taxon>Cocoseae</taxon>
        <taxon>Elaeidinae</taxon>
        <taxon>Elaeis</taxon>
    </lineage>
</organism>
<evidence type="ECO:0000313" key="4">
    <source>
        <dbReference type="RefSeq" id="XP_010919670.1"/>
    </source>
</evidence>
<feature type="region of interest" description="Disordered" evidence="1">
    <location>
        <begin position="1"/>
        <end position="24"/>
    </location>
</feature>
<gene>
    <name evidence="4" type="primary">LOC105043709</name>
</gene>
<feature type="transmembrane region" description="Helical" evidence="2">
    <location>
        <begin position="65"/>
        <end position="87"/>
    </location>
</feature>
<dbReference type="PANTHER" id="PTHR34059:SF1">
    <property type="entry name" value="EXPRESSED PROTEIN"/>
    <property type="match status" value="1"/>
</dbReference>
<protein>
    <submittedName>
        <fullName evidence="4">Uncharacterized protein LOC105043709</fullName>
    </submittedName>
</protein>
<feature type="transmembrane region" description="Helical" evidence="2">
    <location>
        <begin position="36"/>
        <end position="53"/>
    </location>
</feature>
<reference evidence="4" key="1">
    <citation type="submission" date="2025-08" db="UniProtKB">
        <authorList>
            <consortium name="RefSeq"/>
        </authorList>
    </citation>
    <scope>IDENTIFICATION</scope>
</reference>
<feature type="region of interest" description="Disordered" evidence="1">
    <location>
        <begin position="439"/>
        <end position="473"/>
    </location>
</feature>
<dbReference type="AlphaFoldDB" id="A0A6I9R4W9"/>
<feature type="region of interest" description="Disordered" evidence="1">
    <location>
        <begin position="350"/>
        <end position="386"/>
    </location>
</feature>
<sequence>MAEPNPALNPSKLPTPKLRTPNPQAQQASARFLSSFLYKVIFFTIIIALLPLFPSQAPESINQSLFTRSWELLHLLVVGIAISYGIFSRRNTEPELEKEAAAWKADSPQSYISQILHVSSDFDDDEVYSPHGPLDESKIRTWSSQYYRNNPVVVVRNERTDAGHATNKPLYLPVRSLKSCAQDSGLMDSCNEFIDEYSGSVNGMEESRSFDALNSENGLEGSPVLRSPIPWRSRSGRMEVNDESASGTGIASPPSCSVPPSILEADFGPSRTPSFRSPVPRTPSTPNRLAPSPSLSPEMRTKSGEDLGRRKSFNKSTPPPAPPPPPPFLGHGYSHISDKKVVSKSFKDELEDLSRGRKGFPSAKGFAPSMSSSKSRNEAESYSVGRSVRTVPAKEVPSAMPDRVTNFGAEQSFGYEALQPPLVPRYQAEKRNEFMENVIVSSDESDTDDVAGESSDKEVVSNSVAEAAPKENEVDKKADEFIAKFREQIRLQRIESIKRTSGQRSPRNQN</sequence>
<proteinExistence type="predicted"/>
<dbReference type="PANTHER" id="PTHR34059">
    <property type="entry name" value="EXPRESSED PROTEIN"/>
    <property type="match status" value="1"/>
</dbReference>
<dbReference type="InParanoid" id="A0A6I9R4W9"/>
<dbReference type="OrthoDB" id="1080706at2759"/>
<keyword evidence="3" id="KW-1185">Reference proteome</keyword>
<keyword evidence="2" id="KW-1133">Transmembrane helix</keyword>